<feature type="compositionally biased region" description="Gly residues" evidence="1">
    <location>
        <begin position="194"/>
        <end position="207"/>
    </location>
</feature>
<protein>
    <submittedName>
        <fullName evidence="3">Uncharacterized protein</fullName>
    </submittedName>
</protein>
<feature type="transmembrane region" description="Helical" evidence="2">
    <location>
        <begin position="283"/>
        <end position="307"/>
    </location>
</feature>
<accession>A0AAD3DHY4</accession>
<evidence type="ECO:0000256" key="2">
    <source>
        <dbReference type="SAM" id="Phobius"/>
    </source>
</evidence>
<organism evidence="3 4">
    <name type="scientific">Astrephomene gubernaculifera</name>
    <dbReference type="NCBI Taxonomy" id="47775"/>
    <lineage>
        <taxon>Eukaryota</taxon>
        <taxon>Viridiplantae</taxon>
        <taxon>Chlorophyta</taxon>
        <taxon>core chlorophytes</taxon>
        <taxon>Chlorophyceae</taxon>
        <taxon>CS clade</taxon>
        <taxon>Chlamydomonadales</taxon>
        <taxon>Astrephomenaceae</taxon>
        <taxon>Astrephomene</taxon>
    </lineage>
</organism>
<feature type="transmembrane region" description="Helical" evidence="2">
    <location>
        <begin position="34"/>
        <end position="51"/>
    </location>
</feature>
<feature type="transmembrane region" description="Helical" evidence="2">
    <location>
        <begin position="6"/>
        <end position="22"/>
    </location>
</feature>
<keyword evidence="2" id="KW-0472">Membrane</keyword>
<feature type="transmembrane region" description="Helical" evidence="2">
    <location>
        <begin position="91"/>
        <end position="110"/>
    </location>
</feature>
<feature type="transmembrane region" description="Helical" evidence="2">
    <location>
        <begin position="57"/>
        <end position="79"/>
    </location>
</feature>
<evidence type="ECO:0000313" key="4">
    <source>
        <dbReference type="Proteomes" id="UP001054857"/>
    </source>
</evidence>
<name>A0AAD3DHY4_9CHLO</name>
<dbReference type="EMBL" id="BMAR01000002">
    <property type="protein sequence ID" value="GFR42164.1"/>
    <property type="molecule type" value="Genomic_DNA"/>
</dbReference>
<feature type="compositionally biased region" description="Low complexity" evidence="1">
    <location>
        <begin position="147"/>
        <end position="168"/>
    </location>
</feature>
<feature type="region of interest" description="Disordered" evidence="1">
    <location>
        <begin position="145"/>
        <end position="216"/>
    </location>
</feature>
<comment type="caution">
    <text evidence="3">The sequence shown here is derived from an EMBL/GenBank/DDBJ whole genome shotgun (WGS) entry which is preliminary data.</text>
</comment>
<gene>
    <name evidence="3" type="ORF">Agub_g3016</name>
</gene>
<dbReference type="Proteomes" id="UP001054857">
    <property type="component" value="Unassembled WGS sequence"/>
</dbReference>
<feature type="transmembrane region" description="Helical" evidence="2">
    <location>
        <begin position="239"/>
        <end position="263"/>
    </location>
</feature>
<keyword evidence="4" id="KW-1185">Reference proteome</keyword>
<feature type="transmembrane region" description="Helical" evidence="2">
    <location>
        <begin position="116"/>
        <end position="136"/>
    </location>
</feature>
<evidence type="ECO:0000313" key="3">
    <source>
        <dbReference type="EMBL" id="GFR42164.1"/>
    </source>
</evidence>
<dbReference type="AlphaFoldDB" id="A0AAD3DHY4"/>
<keyword evidence="2" id="KW-0812">Transmembrane</keyword>
<keyword evidence="2" id="KW-1133">Transmembrane helix</keyword>
<sequence length="454" mass="46349">MWYPGAFVASSTLNIFVTLLLRTQDPGNDNTPRLSCALLALHLLGLLQLLLPSGVYAYMQWLCSAPLLWWLLAQLLGTLPPGSGAPTAQKLLRCAVVEAALAIIGLAMLLALDMPLVHASLGIISTTTLALVLLPLTAAQRRNAGKPSNAAMASAQPQPPASSSTNRNSGGGGGRQMQQQQQRAAASGREGDGSEGGGGKGGGGTGTGSSSATAAATTANNTAPLSLGPQTLLPAPMEALVAGVVAGKIMQAISAAAVGAAAGGGWGVQLSDSSGAAVLSCSALWSLTTAFALYGLPLALCMYYGLLRYAACMLVSRRSLLRRAPSLGFEEWGGPVGQARASCGGGGSGPFPWWPPSLASSPFPSSAPPSSSPLVGRRLSLSAAWGGGGADSDSDSGMTMSHFHSRLLEVGDLYRITEDSEHSSSSSDEGWRGDLALLQLLYMARTTFRGAREG</sequence>
<feature type="compositionally biased region" description="Low complexity" evidence="1">
    <location>
        <begin position="176"/>
        <end position="188"/>
    </location>
</feature>
<proteinExistence type="predicted"/>
<evidence type="ECO:0000256" key="1">
    <source>
        <dbReference type="SAM" id="MobiDB-lite"/>
    </source>
</evidence>
<feature type="non-terminal residue" evidence="3">
    <location>
        <position position="1"/>
    </location>
</feature>
<reference evidence="3 4" key="1">
    <citation type="journal article" date="2021" name="Sci. Rep.">
        <title>Genome sequencing of the multicellular alga Astrephomene provides insights into convergent evolution of germ-soma differentiation.</title>
        <authorList>
            <person name="Yamashita S."/>
            <person name="Yamamoto K."/>
            <person name="Matsuzaki R."/>
            <person name="Suzuki S."/>
            <person name="Yamaguchi H."/>
            <person name="Hirooka S."/>
            <person name="Minakuchi Y."/>
            <person name="Miyagishima S."/>
            <person name="Kawachi M."/>
            <person name="Toyoda A."/>
            <person name="Nozaki H."/>
        </authorList>
    </citation>
    <scope>NUCLEOTIDE SEQUENCE [LARGE SCALE GENOMIC DNA]</scope>
    <source>
        <strain evidence="3 4">NIES-4017</strain>
    </source>
</reference>